<comment type="caution">
    <text evidence="2">The sequence shown here is derived from an EMBL/GenBank/DDBJ whole genome shotgun (WGS) entry which is preliminary data.</text>
</comment>
<evidence type="ECO:0000256" key="1">
    <source>
        <dbReference type="SAM" id="MobiDB-lite"/>
    </source>
</evidence>
<dbReference type="Proteomes" id="UP000306037">
    <property type="component" value="Unassembled WGS sequence"/>
</dbReference>
<feature type="region of interest" description="Disordered" evidence="1">
    <location>
        <begin position="39"/>
        <end position="64"/>
    </location>
</feature>
<evidence type="ECO:0000313" key="3">
    <source>
        <dbReference type="Proteomes" id="UP000306037"/>
    </source>
</evidence>
<dbReference type="AlphaFoldDB" id="A0A4U2MP92"/>
<evidence type="ECO:0000313" key="2">
    <source>
        <dbReference type="EMBL" id="TKH13152.1"/>
    </source>
</evidence>
<name>A0A4U2MP92_9BACI</name>
<reference evidence="2 3" key="1">
    <citation type="journal article" date="2019" name="Environ. Microbiol.">
        <title>An active ?-lactamase is a part of an orchestrated cell wall stress resistance network of Bacillus subtilis and related rhizosphere species.</title>
        <authorList>
            <person name="Bucher T."/>
            <person name="Keren-Paz A."/>
            <person name="Hausser J."/>
            <person name="Olender T."/>
            <person name="Cytryn E."/>
            <person name="Kolodkin-Gal I."/>
        </authorList>
    </citation>
    <scope>NUCLEOTIDE SEQUENCE [LARGE SCALE GENOMIC DNA]</scope>
    <source>
        <strain evidence="2 3">I71</strain>
    </source>
</reference>
<sequence>MQTGQYILFTIYLKSCITEIQDYFTPLFAGSKIPAQNSAKAKKLGGRSTARKSPIGSTNDPWGMKNPPRIKVSLYKYSEVEGELL</sequence>
<dbReference type="EMBL" id="SZOM01000177">
    <property type="protein sequence ID" value="TKH13152.1"/>
    <property type="molecule type" value="Genomic_DNA"/>
</dbReference>
<protein>
    <submittedName>
        <fullName evidence="2">Uncharacterized protein</fullName>
    </submittedName>
</protein>
<accession>A0A4U2MP92</accession>
<proteinExistence type="predicted"/>
<gene>
    <name evidence="2" type="ORF">FC694_20215</name>
</gene>
<organism evidence="2 3">
    <name type="scientific">Bacillus wiedmannii</name>
    <dbReference type="NCBI Taxonomy" id="1890302"/>
    <lineage>
        <taxon>Bacteria</taxon>
        <taxon>Bacillati</taxon>
        <taxon>Bacillota</taxon>
        <taxon>Bacilli</taxon>
        <taxon>Bacillales</taxon>
        <taxon>Bacillaceae</taxon>
        <taxon>Bacillus</taxon>
        <taxon>Bacillus cereus group</taxon>
    </lineage>
</organism>